<keyword evidence="1" id="KW-0560">Oxidoreductase</keyword>
<evidence type="ECO:0000313" key="5">
    <source>
        <dbReference type="EMBL" id="GIL47052.1"/>
    </source>
</evidence>
<dbReference type="EMBL" id="BNCO01000004">
    <property type="protein sequence ID" value="GIL47052.1"/>
    <property type="molecule type" value="Genomic_DNA"/>
</dbReference>
<evidence type="ECO:0000256" key="1">
    <source>
        <dbReference type="ARBA" id="ARBA00023002"/>
    </source>
</evidence>
<sequence length="406" mass="43472">MPGADVSFLGSDDLRSDNEEEDEGSDGSEEGEEDARGSGEVLQKLVELFSGFPPEVRAMLRNTRPSAVVEAGVWVRRASELPSALGRGRVLILGEAAHPMRPSSQEENQALEDATVLGWCVQRHGLNKEALRRYEAERKPRWRHVMQLAMAANSTPSATSSGLSQALLDYNTALHGATFHNLSPPLGWRLVSGVKRLLWIMALAGASGGLWLGTATLLRSSGLESLGPFASAVGFFDNVRQHITSVSRRASRVARETGSVKAGVEAATKAHEEQEAVADAAPTEWWRRRPWAQRRPRVKVQAEEVAEEAGSAVSVPERPQRRWWRLDKMLGGTNAPLAVTQAAAAVAAPAVVAVEGVGDAAVRAKEYLVDRVEGAAAAAAATAADSVSGVAQQAVQRRISRALGTF</sequence>
<dbReference type="PANTHER" id="PTHR13789:SF309">
    <property type="entry name" value="PUTATIVE (AFU_ORTHOLOGUE AFUA_6G14510)-RELATED"/>
    <property type="match status" value="1"/>
</dbReference>
<evidence type="ECO:0000256" key="3">
    <source>
        <dbReference type="SAM" id="MobiDB-lite"/>
    </source>
</evidence>
<proteinExistence type="predicted"/>
<organism evidence="5 6">
    <name type="scientific">Volvox africanus</name>
    <dbReference type="NCBI Taxonomy" id="51714"/>
    <lineage>
        <taxon>Eukaryota</taxon>
        <taxon>Viridiplantae</taxon>
        <taxon>Chlorophyta</taxon>
        <taxon>core chlorophytes</taxon>
        <taxon>Chlorophyceae</taxon>
        <taxon>CS clade</taxon>
        <taxon>Chlamydomonadales</taxon>
        <taxon>Volvocaceae</taxon>
        <taxon>Volvox</taxon>
    </lineage>
</organism>
<dbReference type="GO" id="GO:0004497">
    <property type="term" value="F:monooxygenase activity"/>
    <property type="evidence" value="ECO:0007669"/>
    <property type="project" value="UniProtKB-KW"/>
</dbReference>
<protein>
    <recommendedName>
        <fullName evidence="4">FAD-binding domain-containing protein</fullName>
    </recommendedName>
</protein>
<dbReference type="Pfam" id="PF01494">
    <property type="entry name" value="FAD_binding_3"/>
    <property type="match status" value="1"/>
</dbReference>
<keyword evidence="2" id="KW-0503">Monooxygenase</keyword>
<dbReference type="PANTHER" id="PTHR13789">
    <property type="entry name" value="MONOOXYGENASE"/>
    <property type="match status" value="1"/>
</dbReference>
<evidence type="ECO:0000259" key="4">
    <source>
        <dbReference type="Pfam" id="PF01494"/>
    </source>
</evidence>
<accession>A0A8J4AVB0</accession>
<name>A0A8J4AVB0_9CHLO</name>
<feature type="domain" description="FAD-binding" evidence="4">
    <location>
        <begin position="82"/>
        <end position="148"/>
    </location>
</feature>
<evidence type="ECO:0000256" key="2">
    <source>
        <dbReference type="ARBA" id="ARBA00023033"/>
    </source>
</evidence>
<keyword evidence="6" id="KW-1185">Reference proteome</keyword>
<dbReference type="GO" id="GO:0071949">
    <property type="term" value="F:FAD binding"/>
    <property type="evidence" value="ECO:0007669"/>
    <property type="project" value="InterPro"/>
</dbReference>
<feature type="compositionally biased region" description="Acidic residues" evidence="3">
    <location>
        <begin position="18"/>
        <end position="33"/>
    </location>
</feature>
<dbReference type="Gene3D" id="3.50.50.60">
    <property type="entry name" value="FAD/NAD(P)-binding domain"/>
    <property type="match status" value="1"/>
</dbReference>
<dbReference type="InterPro" id="IPR002938">
    <property type="entry name" value="FAD-bd"/>
</dbReference>
<dbReference type="SUPFAM" id="SSF51905">
    <property type="entry name" value="FAD/NAD(P)-binding domain"/>
    <property type="match status" value="1"/>
</dbReference>
<dbReference type="AlphaFoldDB" id="A0A8J4AVB0"/>
<dbReference type="InterPro" id="IPR036188">
    <property type="entry name" value="FAD/NAD-bd_sf"/>
</dbReference>
<evidence type="ECO:0000313" key="6">
    <source>
        <dbReference type="Proteomes" id="UP000747399"/>
    </source>
</evidence>
<reference evidence="5" key="1">
    <citation type="journal article" date="2021" name="Proc. Natl. Acad. Sci. U.S.A.">
        <title>Three genomes in the algal genus Volvox reveal the fate of a haploid sex-determining region after a transition to homothallism.</title>
        <authorList>
            <person name="Yamamoto K."/>
            <person name="Hamaji T."/>
            <person name="Kawai-Toyooka H."/>
            <person name="Matsuzaki R."/>
            <person name="Takahashi F."/>
            <person name="Nishimura Y."/>
            <person name="Kawachi M."/>
            <person name="Noguchi H."/>
            <person name="Minakuchi Y."/>
            <person name="Umen J.G."/>
            <person name="Toyoda A."/>
            <person name="Nozaki H."/>
        </authorList>
    </citation>
    <scope>NUCLEOTIDE SEQUENCE</scope>
    <source>
        <strain evidence="5">NIES-3780</strain>
    </source>
</reference>
<gene>
    <name evidence="5" type="ORF">Vafri_3885</name>
</gene>
<feature type="region of interest" description="Disordered" evidence="3">
    <location>
        <begin position="1"/>
        <end position="38"/>
    </location>
</feature>
<dbReference type="Proteomes" id="UP000747399">
    <property type="component" value="Unassembled WGS sequence"/>
</dbReference>
<comment type="caution">
    <text evidence="5">The sequence shown here is derived from an EMBL/GenBank/DDBJ whole genome shotgun (WGS) entry which is preliminary data.</text>
</comment>
<dbReference type="InterPro" id="IPR050493">
    <property type="entry name" value="FAD-dep_Monooxygenase_BioMet"/>
</dbReference>